<dbReference type="GO" id="GO:0016251">
    <property type="term" value="F:RNA polymerase II general transcription initiation factor activity"/>
    <property type="evidence" value="ECO:0007669"/>
    <property type="project" value="TreeGrafter"/>
</dbReference>
<feature type="compositionally biased region" description="Basic and acidic residues" evidence="8">
    <location>
        <begin position="404"/>
        <end position="414"/>
    </location>
</feature>
<feature type="compositionally biased region" description="Low complexity" evidence="8">
    <location>
        <begin position="597"/>
        <end position="610"/>
    </location>
</feature>
<dbReference type="EMBL" id="NHZQ01000066">
    <property type="protein sequence ID" value="PSK55834.1"/>
    <property type="molecule type" value="Genomic_DNA"/>
</dbReference>
<evidence type="ECO:0000256" key="3">
    <source>
        <dbReference type="ARBA" id="ARBA00023015"/>
    </source>
</evidence>
<evidence type="ECO:0000313" key="10">
    <source>
        <dbReference type="Proteomes" id="UP000243723"/>
    </source>
</evidence>
<name>A0A2P8A5U0_9PEZI</name>
<dbReference type="InterPro" id="IPR011039">
    <property type="entry name" value="TFIIF_interaction"/>
</dbReference>
<comment type="subcellular location">
    <subcellularLocation>
        <location evidence="1 7">Nucleus</location>
    </subcellularLocation>
</comment>
<accession>A0A2P8A5U0</accession>
<evidence type="ECO:0000313" key="9">
    <source>
        <dbReference type="EMBL" id="PSK55834.1"/>
    </source>
</evidence>
<dbReference type="PANTHER" id="PTHR13011:SF0">
    <property type="entry name" value="GENERAL TRANSCRIPTION FACTOR IIF SUBUNIT 1"/>
    <property type="match status" value="1"/>
</dbReference>
<proteinExistence type="inferred from homology"/>
<evidence type="ECO:0000256" key="5">
    <source>
        <dbReference type="ARBA" id="ARBA00023163"/>
    </source>
</evidence>
<dbReference type="PANTHER" id="PTHR13011">
    <property type="entry name" value="TFIIF-ALPHA"/>
    <property type="match status" value="1"/>
</dbReference>
<dbReference type="InterPro" id="IPR008851">
    <property type="entry name" value="TFIIF-alpha"/>
</dbReference>
<dbReference type="OrthoDB" id="76676at2759"/>
<gene>
    <name evidence="9" type="ORF">B9Z65_4712</name>
</gene>
<sequence>MSASPAGPPSGPPSTTPNGAPPGAMQRRRAMANPLVQKKKPAQKKVDPTRKPGQNGAVGAVNGKPAPVAQPPVQKPDPDDDPSTFTEYPLVATKKSIMQNLRHHAMRLNSDHEVNPYDPSQFTRPLRLHRRYPRDQKTELMPENGIDDKEREKEEIRKAERQAQKEANQAQIAPTDKGQQQKKRPQFKKKVEDVYYPQDTPAAQKRAKLRYEEGRPWHLEDFDSKNTWIGTYEEPLSETHAMLVLDTNGSFRMVPLEKWYRFQPTGRYKTMDLDEAEKHMANKIKSSRWFIENAMTDDQRKRIEAERQSRLMKGRVGMRGERSGPRKGGDDEDAEVPEFAEDADEIDFDAEDEFQDDDEGKLFLGEEEDVKESEKKIRQEMLGANIFAGTGVKEEKDWDEEEENEKKKADDERRRQKKLRRALVKNERKFEYESESDHPYSESSEDDENELTKDEEIKKEGEEKNVNGDKPMSGTSSVGTNTPSGRTEKHGDPLRIHKHAGASLKRPGSPNLSEASGSESSRKRIKKEANGQFPRPMSPNMEGSASAFRRRGAGSGSDTEASGNERSRPRIKISASRDGSPGVSAPSSRPGSPPPRSASAVPSVPGVPSADEVRAAIPPQGITITDLIRKFKNVMPKTKEANTAFIAIVKSVGKNSPADKTLLVRK</sequence>
<feature type="compositionally biased region" description="Basic and acidic residues" evidence="8">
    <location>
        <begin position="424"/>
        <end position="440"/>
    </location>
</feature>
<feature type="compositionally biased region" description="Basic and acidic residues" evidence="8">
    <location>
        <begin position="450"/>
        <end position="467"/>
    </location>
</feature>
<evidence type="ECO:0000256" key="4">
    <source>
        <dbReference type="ARBA" id="ARBA00023125"/>
    </source>
</evidence>
<feature type="compositionally biased region" description="Basic and acidic residues" evidence="8">
    <location>
        <begin position="134"/>
        <end position="164"/>
    </location>
</feature>
<evidence type="ECO:0000256" key="6">
    <source>
        <dbReference type="ARBA" id="ARBA00023242"/>
    </source>
</evidence>
<protein>
    <recommendedName>
        <fullName evidence="7">Transcription initiation factor IIF subunit alpha</fullName>
    </recommendedName>
</protein>
<keyword evidence="3 7" id="KW-0805">Transcription regulation</keyword>
<reference evidence="9 10" key="1">
    <citation type="submission" date="2017-05" db="EMBL/GenBank/DDBJ databases">
        <title>Draft genome sequence of Elsinoe australis.</title>
        <authorList>
            <person name="Cheng Q."/>
        </authorList>
    </citation>
    <scope>NUCLEOTIDE SEQUENCE [LARGE SCALE GENOMIC DNA]</scope>
    <source>
        <strain evidence="9 10">NL1</strain>
    </source>
</reference>
<dbReference type="Pfam" id="PF05793">
    <property type="entry name" value="TFIIF_alpha"/>
    <property type="match status" value="1"/>
</dbReference>
<feature type="compositionally biased region" description="Acidic residues" evidence="8">
    <location>
        <begin position="330"/>
        <end position="371"/>
    </location>
</feature>
<dbReference type="STRING" id="40998.A0A2P8A5U0"/>
<feature type="region of interest" description="Disordered" evidence="8">
    <location>
        <begin position="1"/>
        <end position="89"/>
    </location>
</feature>
<evidence type="ECO:0000256" key="7">
    <source>
        <dbReference type="RuleBase" id="RU366044"/>
    </source>
</evidence>
<feature type="region of interest" description="Disordered" evidence="8">
    <location>
        <begin position="134"/>
        <end position="193"/>
    </location>
</feature>
<organism evidence="9 10">
    <name type="scientific">Elsinoe australis</name>
    <dbReference type="NCBI Taxonomy" id="40998"/>
    <lineage>
        <taxon>Eukaryota</taxon>
        <taxon>Fungi</taxon>
        <taxon>Dikarya</taxon>
        <taxon>Ascomycota</taxon>
        <taxon>Pezizomycotina</taxon>
        <taxon>Dothideomycetes</taxon>
        <taxon>Dothideomycetidae</taxon>
        <taxon>Myriangiales</taxon>
        <taxon>Elsinoaceae</taxon>
        <taxon>Elsinoe</taxon>
    </lineage>
</organism>
<keyword evidence="10" id="KW-1185">Reference proteome</keyword>
<feature type="compositionally biased region" description="Basic and acidic residues" evidence="8">
    <location>
        <begin position="318"/>
        <end position="329"/>
    </location>
</feature>
<dbReference type="AlphaFoldDB" id="A0A2P8A5U0"/>
<feature type="compositionally biased region" description="Basic and acidic residues" evidence="8">
    <location>
        <begin position="486"/>
        <end position="495"/>
    </location>
</feature>
<feature type="compositionally biased region" description="Pro residues" evidence="8">
    <location>
        <begin position="1"/>
        <end position="15"/>
    </location>
</feature>
<keyword evidence="4 7" id="KW-0238">DNA-binding</keyword>
<evidence type="ECO:0000256" key="8">
    <source>
        <dbReference type="SAM" id="MobiDB-lite"/>
    </source>
</evidence>
<feature type="compositionally biased region" description="Polar residues" evidence="8">
    <location>
        <begin position="473"/>
        <end position="485"/>
    </location>
</feature>
<keyword evidence="5 7" id="KW-0804">Transcription</keyword>
<comment type="caution">
    <text evidence="9">The sequence shown here is derived from an EMBL/GenBank/DDBJ whole genome shotgun (WGS) entry which is preliminary data.</text>
</comment>
<dbReference type="GO" id="GO:0003677">
    <property type="term" value="F:DNA binding"/>
    <property type="evidence" value="ECO:0007669"/>
    <property type="project" value="UniProtKB-KW"/>
</dbReference>
<comment type="similarity">
    <text evidence="2 7">Belongs to the TFIIF alpha subunit family.</text>
</comment>
<dbReference type="SUPFAM" id="SSF50916">
    <property type="entry name" value="Rap30/74 interaction domains"/>
    <property type="match status" value="1"/>
</dbReference>
<feature type="compositionally biased region" description="Polar residues" evidence="8">
    <location>
        <begin position="510"/>
        <end position="519"/>
    </location>
</feature>
<keyword evidence="6 7" id="KW-0539">Nucleus</keyword>
<evidence type="ECO:0000256" key="1">
    <source>
        <dbReference type="ARBA" id="ARBA00004123"/>
    </source>
</evidence>
<dbReference type="GO" id="GO:0006367">
    <property type="term" value="P:transcription initiation at RNA polymerase II promoter"/>
    <property type="evidence" value="ECO:0007669"/>
    <property type="project" value="InterPro"/>
</dbReference>
<feature type="compositionally biased region" description="Low complexity" evidence="8">
    <location>
        <begin position="579"/>
        <end position="590"/>
    </location>
</feature>
<feature type="region of interest" description="Disordered" evidence="8">
    <location>
        <begin position="305"/>
        <end position="616"/>
    </location>
</feature>
<comment type="function">
    <text evidence="7">TFIIF is a general transcription initiation factor that binds to RNA polymerase II and helps to recruit it to the initiation complex in collaboration with TFIIB. It promotes transcription elongation.</text>
</comment>
<dbReference type="GO" id="GO:0001096">
    <property type="term" value="F:TFIIF-class transcription factor complex binding"/>
    <property type="evidence" value="ECO:0007669"/>
    <property type="project" value="TreeGrafter"/>
</dbReference>
<dbReference type="Proteomes" id="UP000243723">
    <property type="component" value="Unassembled WGS sequence"/>
</dbReference>
<evidence type="ECO:0000256" key="2">
    <source>
        <dbReference type="ARBA" id="ARBA00005249"/>
    </source>
</evidence>
<dbReference type="GO" id="GO:0032968">
    <property type="term" value="P:positive regulation of transcription elongation by RNA polymerase II"/>
    <property type="evidence" value="ECO:0007669"/>
    <property type="project" value="InterPro"/>
</dbReference>
<dbReference type="GO" id="GO:0005674">
    <property type="term" value="C:transcription factor TFIIF complex"/>
    <property type="evidence" value="ECO:0007669"/>
    <property type="project" value="TreeGrafter"/>
</dbReference>